<dbReference type="GO" id="GO:0007091">
    <property type="term" value="P:metaphase/anaphase transition of mitotic cell cycle"/>
    <property type="evidence" value="ECO:0007669"/>
    <property type="project" value="Ensembl"/>
</dbReference>
<comment type="similarity">
    <text evidence="2">Belongs to the TACC family.</text>
</comment>
<evidence type="ECO:0000259" key="9">
    <source>
        <dbReference type="Pfam" id="PF05010"/>
    </source>
</evidence>
<feature type="region of interest" description="Disordered" evidence="8">
    <location>
        <begin position="33"/>
        <end position="76"/>
    </location>
</feature>
<dbReference type="GO" id="GO:0007097">
    <property type="term" value="P:nuclear migration"/>
    <property type="evidence" value="ECO:0007669"/>
    <property type="project" value="TreeGrafter"/>
</dbReference>
<dbReference type="InterPro" id="IPR057663">
    <property type="entry name" value="TACC3_Aurora-A_bind"/>
</dbReference>
<feature type="domain" description="Transforming acidic coiled-coil-containing protein C-terminal" evidence="9">
    <location>
        <begin position="554"/>
        <end position="754"/>
    </location>
</feature>
<reference evidence="10" key="1">
    <citation type="submission" date="2025-08" db="UniProtKB">
        <authorList>
            <consortium name="Ensembl"/>
        </authorList>
    </citation>
    <scope>IDENTIFICATION</scope>
</reference>
<evidence type="ECO:0000256" key="1">
    <source>
        <dbReference type="ARBA" id="ARBA00004245"/>
    </source>
</evidence>
<evidence type="ECO:0000256" key="6">
    <source>
        <dbReference type="ARBA" id="ARBA00023212"/>
    </source>
</evidence>
<dbReference type="InterPro" id="IPR039915">
    <property type="entry name" value="TACC"/>
</dbReference>
<feature type="compositionally biased region" description="Polar residues" evidence="8">
    <location>
        <begin position="144"/>
        <end position="157"/>
    </location>
</feature>
<dbReference type="Pfam" id="PF05010">
    <property type="entry name" value="TACC_C"/>
    <property type="match status" value="1"/>
</dbReference>
<feature type="coiled-coil region" evidence="7">
    <location>
        <begin position="672"/>
        <end position="756"/>
    </location>
</feature>
<feature type="compositionally biased region" description="Polar residues" evidence="8">
    <location>
        <begin position="366"/>
        <end position="393"/>
    </location>
</feature>
<dbReference type="GO" id="GO:0072686">
    <property type="term" value="C:mitotic spindle"/>
    <property type="evidence" value="ECO:0007669"/>
    <property type="project" value="Ensembl"/>
</dbReference>
<feature type="region of interest" description="Disordered" evidence="8">
    <location>
        <begin position="115"/>
        <end position="174"/>
    </location>
</feature>
<dbReference type="PANTHER" id="PTHR13924">
    <property type="entry name" value="TRANSFORMING ACIDIC COILED-COIL CONTAINING PROTEIN 1/2"/>
    <property type="match status" value="1"/>
</dbReference>
<feature type="compositionally biased region" description="Polar residues" evidence="8">
    <location>
        <begin position="39"/>
        <end position="51"/>
    </location>
</feature>
<feature type="compositionally biased region" description="Polar residues" evidence="8">
    <location>
        <begin position="309"/>
        <end position="321"/>
    </location>
</feature>
<keyword evidence="11" id="KW-1185">Reference proteome</keyword>
<dbReference type="GO" id="GO:0021987">
    <property type="term" value="P:cerebral cortex development"/>
    <property type="evidence" value="ECO:0007669"/>
    <property type="project" value="TreeGrafter"/>
</dbReference>
<dbReference type="AlphaFoldDB" id="A0A8D0HAG7"/>
<dbReference type="GeneTree" id="ENSGT00940000158858"/>
<comment type="subcellular location">
    <subcellularLocation>
        <location evidence="1">Cytoplasm</location>
        <location evidence="1">Cytoskeleton</location>
    </subcellularLocation>
</comment>
<name>A0A8D0HAG7_SPHPU</name>
<feature type="compositionally biased region" description="Basic and acidic residues" evidence="8">
    <location>
        <begin position="238"/>
        <end position="257"/>
    </location>
</feature>
<dbReference type="Pfam" id="PF25777">
    <property type="entry name" value="Aurora-A_bind_TACC3"/>
    <property type="match status" value="1"/>
</dbReference>
<protein>
    <submittedName>
        <fullName evidence="10">Transforming acidic coiled-coil containing protein 3</fullName>
    </submittedName>
</protein>
<dbReference type="InterPro" id="IPR007707">
    <property type="entry name" value="TACC_C"/>
</dbReference>
<keyword evidence="5 7" id="KW-0175">Coiled coil</keyword>
<keyword evidence="4" id="KW-0597">Phosphoprotein</keyword>
<dbReference type="PANTHER" id="PTHR13924:SF4">
    <property type="entry name" value="TRANSFORMING ACIDIC COILED-COIL-CONTAINING PROTEIN 3"/>
    <property type="match status" value="1"/>
</dbReference>
<feature type="compositionally biased region" description="Basic and acidic residues" evidence="8">
    <location>
        <begin position="322"/>
        <end position="336"/>
    </location>
</feature>
<evidence type="ECO:0000256" key="2">
    <source>
        <dbReference type="ARBA" id="ARBA00009423"/>
    </source>
</evidence>
<dbReference type="Ensembl" id="ENSSPUT00000022172.1">
    <property type="protein sequence ID" value="ENSSPUP00000020806.1"/>
    <property type="gene ID" value="ENSSPUG00000015987.1"/>
</dbReference>
<evidence type="ECO:0000256" key="4">
    <source>
        <dbReference type="ARBA" id="ARBA00022553"/>
    </source>
</evidence>
<evidence type="ECO:0000256" key="5">
    <source>
        <dbReference type="ARBA" id="ARBA00023054"/>
    </source>
</evidence>
<evidence type="ECO:0000256" key="7">
    <source>
        <dbReference type="SAM" id="Coils"/>
    </source>
</evidence>
<dbReference type="GO" id="GO:0007052">
    <property type="term" value="P:mitotic spindle organization"/>
    <property type="evidence" value="ECO:0007669"/>
    <property type="project" value="InterPro"/>
</dbReference>
<dbReference type="GO" id="GO:0036064">
    <property type="term" value="C:ciliary basal body"/>
    <property type="evidence" value="ECO:0007669"/>
    <property type="project" value="Ensembl"/>
</dbReference>
<dbReference type="Gene3D" id="1.20.5.1700">
    <property type="match status" value="1"/>
</dbReference>
<gene>
    <name evidence="10" type="primary">TACC3</name>
</gene>
<accession>A0A8D0HAG7</accession>
<proteinExistence type="inferred from homology"/>
<evidence type="ECO:0000256" key="3">
    <source>
        <dbReference type="ARBA" id="ARBA00022490"/>
    </source>
</evidence>
<sequence>MTDETSIAPYPDDEMLVKSQGTYNIDFDNLNDIDPFKSSAHSQNSPASLKQSPVGVPKSSEKSFENTSGNSPLLDVSIPSTSLLATAVPERTDLNGETSDSVAIEALSLDVMVSTSEPKLVPENEETAKPSSEEACKTEPESAPVQQSPPHVQTSYSFDPDSTDITDPFKMGGSKLLNSPIADKILTESSKPQEEAGITKAEPVKLEFYFTEAPTKKPPPRNLGKRTGIKIPSKKPAVTREKTLANAAAKDENKMEGEMLSPKASYNFDWDKFDDPNFNPFGGGGIKVCSSPEHPVPNTEKSSLEEDASTTTERTSPIQQSDKARGYKTAEERDLESQEAVKQSGTAEPAAKSETEAEPSGEVALKNTSSVTTTDISCQDNLTASGSGTSPQGYQELEPAASMKPEVSENVNGQVAMSESDEFFRSPTEVLGMDIEIDYLEQFGTSSFKESALRKQSLYLKFDPLLRESPPKVAPATNETIFGIVTPSESGLALETRKPTIKAPQKESDGLELLGAFPEPDLAPLIPDATTSYTSPFSLVNMNAADDIIEMLKYSQKDMDVAIEKVKLEVEEKEMKALEWETKYNQIYLECQEMGKIVMGYEGTVTQVLEDAQNQKELLRRELQKVLDEKQQVQSDLNSMEKSFSDLFKRYEKQKEVLEGFHKNEEALKTCVEDYLTRIKKEEQRYQALKAHAEEKLSRANEEITQVRNKGKAEMVALEANLRKQQMRIQSLERSLEQKTKENDELTKICDDLISKMEKISS</sequence>
<dbReference type="GO" id="GO:0034451">
    <property type="term" value="C:centriolar satellite"/>
    <property type="evidence" value="ECO:0007669"/>
    <property type="project" value="Ensembl"/>
</dbReference>
<feature type="compositionally biased region" description="Basic and acidic residues" evidence="8">
    <location>
        <begin position="120"/>
        <end position="140"/>
    </location>
</feature>
<keyword evidence="6" id="KW-0206">Cytoskeleton</keyword>
<organism evidence="10 11">
    <name type="scientific">Sphenodon punctatus</name>
    <name type="common">Tuatara</name>
    <name type="synonym">Hatteria punctata</name>
    <dbReference type="NCBI Taxonomy" id="8508"/>
    <lineage>
        <taxon>Eukaryota</taxon>
        <taxon>Metazoa</taxon>
        <taxon>Chordata</taxon>
        <taxon>Craniata</taxon>
        <taxon>Vertebrata</taxon>
        <taxon>Euteleostomi</taxon>
        <taxon>Lepidosauria</taxon>
        <taxon>Sphenodontia</taxon>
        <taxon>Sphenodontidae</taxon>
        <taxon>Sphenodon</taxon>
    </lineage>
</organism>
<evidence type="ECO:0000313" key="11">
    <source>
        <dbReference type="Proteomes" id="UP000694392"/>
    </source>
</evidence>
<evidence type="ECO:0000313" key="10">
    <source>
        <dbReference type="Ensembl" id="ENSSPUP00000020806.1"/>
    </source>
</evidence>
<dbReference type="OMA" id="HRAEEEC"/>
<feature type="coiled-coil region" evidence="7">
    <location>
        <begin position="609"/>
        <end position="643"/>
    </location>
</feature>
<keyword evidence="3" id="KW-0963">Cytoplasm</keyword>
<evidence type="ECO:0000256" key="8">
    <source>
        <dbReference type="SAM" id="MobiDB-lite"/>
    </source>
</evidence>
<dbReference type="GO" id="GO:0005794">
    <property type="term" value="C:Golgi apparatus"/>
    <property type="evidence" value="ECO:0007669"/>
    <property type="project" value="Ensembl"/>
</dbReference>
<dbReference type="GO" id="GO:0005829">
    <property type="term" value="C:cytosol"/>
    <property type="evidence" value="ECO:0007669"/>
    <property type="project" value="Ensembl"/>
</dbReference>
<feature type="region of interest" description="Disordered" evidence="8">
    <location>
        <begin position="211"/>
        <end position="411"/>
    </location>
</feature>
<dbReference type="GO" id="GO:0060236">
    <property type="term" value="P:regulation of mitotic spindle organization"/>
    <property type="evidence" value="ECO:0007669"/>
    <property type="project" value="Ensembl"/>
</dbReference>
<reference evidence="10" key="2">
    <citation type="submission" date="2025-09" db="UniProtKB">
        <authorList>
            <consortium name="Ensembl"/>
        </authorList>
    </citation>
    <scope>IDENTIFICATION</scope>
</reference>
<dbReference type="FunFam" id="1.20.5.1700:FF:000001">
    <property type="entry name" value="Transforming acidic coiled-coil-containing protein 1 isoform 2"/>
    <property type="match status" value="1"/>
</dbReference>
<dbReference type="Proteomes" id="UP000694392">
    <property type="component" value="Unplaced"/>
</dbReference>